<keyword evidence="1" id="KW-1133">Transmembrane helix</keyword>
<evidence type="ECO:0000256" key="1">
    <source>
        <dbReference type="SAM" id="Phobius"/>
    </source>
</evidence>
<organism evidence="3 4">
    <name type="scientific">Rotaria sordida</name>
    <dbReference type="NCBI Taxonomy" id="392033"/>
    <lineage>
        <taxon>Eukaryota</taxon>
        <taxon>Metazoa</taxon>
        <taxon>Spiralia</taxon>
        <taxon>Gnathifera</taxon>
        <taxon>Rotifera</taxon>
        <taxon>Eurotatoria</taxon>
        <taxon>Bdelloidea</taxon>
        <taxon>Philodinida</taxon>
        <taxon>Philodinidae</taxon>
        <taxon>Rotaria</taxon>
    </lineage>
</organism>
<sequence length="56" mass="6286">MHKNGASMSWHYEIIKTFGILVSVAASLIWFATIIALFALWARDSFPQYQPGDGEV</sequence>
<name>A0A819TW67_9BILA</name>
<keyword evidence="1" id="KW-0472">Membrane</keyword>
<dbReference type="AlphaFoldDB" id="A0A819TW67"/>
<evidence type="ECO:0000313" key="2">
    <source>
        <dbReference type="EMBL" id="CAF1466416.1"/>
    </source>
</evidence>
<keyword evidence="1" id="KW-0812">Transmembrane</keyword>
<comment type="caution">
    <text evidence="3">The sequence shown here is derived from an EMBL/GenBank/DDBJ whole genome shotgun (WGS) entry which is preliminary data.</text>
</comment>
<dbReference type="EMBL" id="CAJNOT010005464">
    <property type="protein sequence ID" value="CAF1466416.1"/>
    <property type="molecule type" value="Genomic_DNA"/>
</dbReference>
<evidence type="ECO:0000313" key="3">
    <source>
        <dbReference type="EMBL" id="CAF4084218.1"/>
    </source>
</evidence>
<protein>
    <submittedName>
        <fullName evidence="3">Uncharacterized protein</fullName>
    </submittedName>
</protein>
<reference evidence="3" key="1">
    <citation type="submission" date="2021-02" db="EMBL/GenBank/DDBJ databases">
        <authorList>
            <person name="Nowell W R."/>
        </authorList>
    </citation>
    <scope>NUCLEOTIDE SEQUENCE</scope>
</reference>
<proteinExistence type="predicted"/>
<dbReference type="Proteomes" id="UP000663836">
    <property type="component" value="Unassembled WGS sequence"/>
</dbReference>
<accession>A0A819TW67</accession>
<feature type="transmembrane region" description="Helical" evidence="1">
    <location>
        <begin position="20"/>
        <end position="42"/>
    </location>
</feature>
<gene>
    <name evidence="3" type="ORF">JBS370_LOCUS30879</name>
    <name evidence="2" type="ORF">ZHD862_LOCUS35931</name>
</gene>
<evidence type="ECO:0000313" key="4">
    <source>
        <dbReference type="Proteomes" id="UP000663836"/>
    </source>
</evidence>
<dbReference type="Proteomes" id="UP000663864">
    <property type="component" value="Unassembled WGS sequence"/>
</dbReference>
<feature type="non-terminal residue" evidence="3">
    <location>
        <position position="56"/>
    </location>
</feature>
<dbReference type="EMBL" id="CAJOBD010007336">
    <property type="protein sequence ID" value="CAF4084218.1"/>
    <property type="molecule type" value="Genomic_DNA"/>
</dbReference>